<evidence type="ECO:0000313" key="2">
    <source>
        <dbReference type="EnsemblMetazoa" id="AAEL027218-PA"/>
    </source>
</evidence>
<organism evidence="2 3">
    <name type="scientific">Aedes aegypti</name>
    <name type="common">Yellowfever mosquito</name>
    <name type="synonym">Culex aegypti</name>
    <dbReference type="NCBI Taxonomy" id="7159"/>
    <lineage>
        <taxon>Eukaryota</taxon>
        <taxon>Metazoa</taxon>
        <taxon>Ecdysozoa</taxon>
        <taxon>Arthropoda</taxon>
        <taxon>Hexapoda</taxon>
        <taxon>Insecta</taxon>
        <taxon>Pterygota</taxon>
        <taxon>Neoptera</taxon>
        <taxon>Endopterygota</taxon>
        <taxon>Diptera</taxon>
        <taxon>Nematocera</taxon>
        <taxon>Culicoidea</taxon>
        <taxon>Culicidae</taxon>
        <taxon>Culicinae</taxon>
        <taxon>Aedini</taxon>
        <taxon>Aedes</taxon>
        <taxon>Stegomyia</taxon>
    </lineage>
</organism>
<evidence type="ECO:0000313" key="3">
    <source>
        <dbReference type="Proteomes" id="UP000008820"/>
    </source>
</evidence>
<evidence type="ECO:0000256" key="1">
    <source>
        <dbReference type="SAM" id="MobiDB-lite"/>
    </source>
</evidence>
<proteinExistence type="predicted"/>
<reference evidence="3" key="1">
    <citation type="submission" date="2017-06" db="EMBL/GenBank/DDBJ databases">
        <title>Aedes aegypti genome working group (AGWG) sequencing and assembly.</title>
        <authorList>
            <consortium name="Aedes aegypti Genome Working Group (AGWG)"/>
            <person name="Matthews B.J."/>
        </authorList>
    </citation>
    <scope>NUCLEOTIDE SEQUENCE [LARGE SCALE GENOMIC DNA]</scope>
    <source>
        <strain evidence="3">LVP_AGWG</strain>
    </source>
</reference>
<dbReference type="AlphaFoldDB" id="A0A903VSH9"/>
<sequence length="79" mass="8235">FRLFQGFVSSGYGVNGIAHNAGPAPSPLGQLPPNEACQAARWPPAGFFPPFMGGPRYPPGPRPGVRMPQGIGNDFNGVS</sequence>
<dbReference type="EnsemblMetazoa" id="AAEL027218-RA">
    <property type="protein sequence ID" value="AAEL027218-PA"/>
    <property type="gene ID" value="AAEL027218"/>
</dbReference>
<dbReference type="Proteomes" id="UP000008820">
    <property type="component" value="Unassembled WGS sequence"/>
</dbReference>
<feature type="region of interest" description="Disordered" evidence="1">
    <location>
        <begin position="53"/>
        <end position="79"/>
    </location>
</feature>
<accession>A0A903VSH9</accession>
<gene>
    <name evidence="2" type="primary">110680349</name>
</gene>
<reference evidence="2" key="2">
    <citation type="submission" date="2022-10" db="UniProtKB">
        <authorList>
            <consortium name="EnsemblMetazoa"/>
        </authorList>
    </citation>
    <scope>IDENTIFICATION</scope>
    <source>
        <strain evidence="2">LVP_AGWG</strain>
    </source>
</reference>
<protein>
    <submittedName>
        <fullName evidence="2">Uncharacterized protein</fullName>
    </submittedName>
</protein>
<name>A0A903VSH9_AEDAE</name>
<keyword evidence="3" id="KW-1185">Reference proteome</keyword>